<proteinExistence type="evidence at transcript level"/>
<accession>A0A346CIV7</accession>
<keyword evidence="1" id="KW-0732">Signal</keyword>
<dbReference type="AlphaFoldDB" id="A0A346CIV7"/>
<protein>
    <submittedName>
        <fullName evidence="2">Conotoxin superfamily O1</fullName>
    </submittedName>
</protein>
<feature type="signal peptide" evidence="1">
    <location>
        <begin position="1"/>
        <end position="21"/>
    </location>
</feature>
<name>A0A346CIV7_CONER</name>
<evidence type="ECO:0000313" key="2">
    <source>
        <dbReference type="EMBL" id="AXL95506.1"/>
    </source>
</evidence>
<reference evidence="2" key="1">
    <citation type="journal article" date="2018" name="Genome Biol. Evol.">
        <title>Conotoxin diversity in Chelyconus ermineus (Born, 1778) and the convergent origin of piscivory in the Atlantic and Indo-Pacific cones.</title>
        <authorList>
            <person name="Abalde S."/>
            <person name="Tenorio M.J."/>
            <person name="Afonso C.M."/>
            <person name="Zardoya R."/>
        </authorList>
    </citation>
    <scope>NUCLEOTIDE SEQUENCE</scope>
    <source>
        <strain evidence="2">Cerm_169</strain>
    </source>
</reference>
<evidence type="ECO:0000256" key="1">
    <source>
        <dbReference type="SAM" id="SignalP"/>
    </source>
</evidence>
<organism evidence="2">
    <name type="scientific">Conus ermineus</name>
    <name type="common">Agate cone</name>
    <name type="synonym">Chelyconus ermineus</name>
    <dbReference type="NCBI Taxonomy" id="55423"/>
    <lineage>
        <taxon>Eukaryota</taxon>
        <taxon>Metazoa</taxon>
        <taxon>Spiralia</taxon>
        <taxon>Lophotrochozoa</taxon>
        <taxon>Mollusca</taxon>
        <taxon>Gastropoda</taxon>
        <taxon>Caenogastropoda</taxon>
        <taxon>Neogastropoda</taxon>
        <taxon>Conoidea</taxon>
        <taxon>Conidae</taxon>
        <taxon>Conus</taxon>
        <taxon>Chelyconus</taxon>
    </lineage>
</organism>
<sequence length="59" mass="6386">MKLTCMIIVVLCLMACPLITADYPRASDLVNVAAYGKSSDPISRAIVCCIYGNCPDECR</sequence>
<dbReference type="EMBL" id="MH360457">
    <property type="protein sequence ID" value="AXL95506.1"/>
    <property type="molecule type" value="mRNA"/>
</dbReference>
<feature type="chain" id="PRO_5017047163" evidence="1">
    <location>
        <begin position="22"/>
        <end position="59"/>
    </location>
</feature>